<evidence type="ECO:0000313" key="2">
    <source>
        <dbReference type="Proteomes" id="UP001055879"/>
    </source>
</evidence>
<dbReference type="EMBL" id="CM042050">
    <property type="protein sequence ID" value="KAI3734515.1"/>
    <property type="molecule type" value="Genomic_DNA"/>
</dbReference>
<accession>A0ACB9CJR1</accession>
<protein>
    <submittedName>
        <fullName evidence="1">Uncharacterized protein</fullName>
    </submittedName>
</protein>
<comment type="caution">
    <text evidence="1">The sequence shown here is derived from an EMBL/GenBank/DDBJ whole genome shotgun (WGS) entry which is preliminary data.</text>
</comment>
<reference evidence="1 2" key="2">
    <citation type="journal article" date="2022" name="Mol. Ecol. Resour.">
        <title>The genomes of chicory, endive, great burdock and yacon provide insights into Asteraceae paleo-polyploidization history and plant inulin production.</title>
        <authorList>
            <person name="Fan W."/>
            <person name="Wang S."/>
            <person name="Wang H."/>
            <person name="Wang A."/>
            <person name="Jiang F."/>
            <person name="Liu H."/>
            <person name="Zhao H."/>
            <person name="Xu D."/>
            <person name="Zhang Y."/>
        </authorList>
    </citation>
    <scope>NUCLEOTIDE SEQUENCE [LARGE SCALE GENOMIC DNA]</scope>
    <source>
        <strain evidence="2">cv. Niubang</strain>
    </source>
</reference>
<reference evidence="2" key="1">
    <citation type="journal article" date="2022" name="Mol. Ecol. Resour.">
        <title>The genomes of chicory, endive, great burdock and yacon provide insights into Asteraceae palaeo-polyploidization history and plant inulin production.</title>
        <authorList>
            <person name="Fan W."/>
            <person name="Wang S."/>
            <person name="Wang H."/>
            <person name="Wang A."/>
            <person name="Jiang F."/>
            <person name="Liu H."/>
            <person name="Zhao H."/>
            <person name="Xu D."/>
            <person name="Zhang Y."/>
        </authorList>
    </citation>
    <scope>NUCLEOTIDE SEQUENCE [LARGE SCALE GENOMIC DNA]</scope>
    <source>
        <strain evidence="2">cv. Niubang</strain>
    </source>
</reference>
<dbReference type="Proteomes" id="UP001055879">
    <property type="component" value="Linkage Group LG04"/>
</dbReference>
<evidence type="ECO:0000313" key="1">
    <source>
        <dbReference type="EMBL" id="KAI3734515.1"/>
    </source>
</evidence>
<name>A0ACB9CJR1_ARCLA</name>
<proteinExistence type="predicted"/>
<organism evidence="1 2">
    <name type="scientific">Arctium lappa</name>
    <name type="common">Greater burdock</name>
    <name type="synonym">Lappa major</name>
    <dbReference type="NCBI Taxonomy" id="4217"/>
    <lineage>
        <taxon>Eukaryota</taxon>
        <taxon>Viridiplantae</taxon>
        <taxon>Streptophyta</taxon>
        <taxon>Embryophyta</taxon>
        <taxon>Tracheophyta</taxon>
        <taxon>Spermatophyta</taxon>
        <taxon>Magnoliopsida</taxon>
        <taxon>eudicotyledons</taxon>
        <taxon>Gunneridae</taxon>
        <taxon>Pentapetalae</taxon>
        <taxon>asterids</taxon>
        <taxon>campanulids</taxon>
        <taxon>Asterales</taxon>
        <taxon>Asteraceae</taxon>
        <taxon>Carduoideae</taxon>
        <taxon>Cardueae</taxon>
        <taxon>Arctiinae</taxon>
        <taxon>Arctium</taxon>
    </lineage>
</organism>
<keyword evidence="2" id="KW-1185">Reference proteome</keyword>
<sequence>MIGGFEGAFIHMSLDVVTWGCVAKVLVTMEDRSTIRPPSDDSNRLIKPLLSSILIFVNLTVKLQFGGVFASCYFFIQ</sequence>
<gene>
    <name evidence="1" type="ORF">L6452_13985</name>
</gene>